<name>A0AAD6DA40_9EURO</name>
<dbReference type="Proteomes" id="UP001216150">
    <property type="component" value="Unassembled WGS sequence"/>
</dbReference>
<protein>
    <submittedName>
        <fullName evidence="1">Uncharacterized protein</fullName>
    </submittedName>
</protein>
<comment type="caution">
    <text evidence="1">The sequence shown here is derived from an EMBL/GenBank/DDBJ whole genome shotgun (WGS) entry which is preliminary data.</text>
</comment>
<evidence type="ECO:0000313" key="2">
    <source>
        <dbReference type="Proteomes" id="UP001216150"/>
    </source>
</evidence>
<dbReference type="EMBL" id="JAQJAC010000010">
    <property type="protein sequence ID" value="KAJ5569037.1"/>
    <property type="molecule type" value="Genomic_DNA"/>
</dbReference>
<evidence type="ECO:0000313" key="1">
    <source>
        <dbReference type="EMBL" id="KAJ5569037.1"/>
    </source>
</evidence>
<sequence>MDAIKVERVILALGGGAKLGMLFGKAMKVDQEKGDTLYLYTIIQIKSGHTKYTFREMLRTASEQSNGSNTCQRGFCSQTEAEGDWRENVQEVKSARNAQSHKFDRSRFWIDGAKGV</sequence>
<organism evidence="1 2">
    <name type="scientific">Penicillium hetheringtonii</name>
    <dbReference type="NCBI Taxonomy" id="911720"/>
    <lineage>
        <taxon>Eukaryota</taxon>
        <taxon>Fungi</taxon>
        <taxon>Dikarya</taxon>
        <taxon>Ascomycota</taxon>
        <taxon>Pezizomycotina</taxon>
        <taxon>Eurotiomycetes</taxon>
        <taxon>Eurotiomycetidae</taxon>
        <taxon>Eurotiales</taxon>
        <taxon>Aspergillaceae</taxon>
        <taxon>Penicillium</taxon>
    </lineage>
</organism>
<proteinExistence type="predicted"/>
<gene>
    <name evidence="1" type="ORF">N7450_011523</name>
</gene>
<keyword evidence="2" id="KW-1185">Reference proteome</keyword>
<reference evidence="1 2" key="1">
    <citation type="journal article" date="2023" name="IMA Fungus">
        <title>Comparative genomic study of the Penicillium genus elucidates a diverse pangenome and 15 lateral gene transfer events.</title>
        <authorList>
            <person name="Petersen C."/>
            <person name="Sorensen T."/>
            <person name="Nielsen M.R."/>
            <person name="Sondergaard T.E."/>
            <person name="Sorensen J.L."/>
            <person name="Fitzpatrick D.A."/>
            <person name="Frisvad J.C."/>
            <person name="Nielsen K.L."/>
        </authorList>
    </citation>
    <scope>NUCLEOTIDE SEQUENCE [LARGE SCALE GENOMIC DNA]</scope>
    <source>
        <strain evidence="1 2">IBT 29057</strain>
    </source>
</reference>
<accession>A0AAD6DA40</accession>
<dbReference type="AlphaFoldDB" id="A0AAD6DA40"/>